<dbReference type="PANTHER" id="PTHR13420">
    <property type="entry name" value="UPF0235 PROTEIN C15ORF40"/>
    <property type="match status" value="1"/>
</dbReference>
<dbReference type="NCBIfam" id="TIGR00251">
    <property type="entry name" value="DUF167 family protein"/>
    <property type="match status" value="1"/>
</dbReference>
<proteinExistence type="inferred from homology"/>
<protein>
    <submittedName>
        <fullName evidence="3">Uncharacterized protein</fullName>
    </submittedName>
</protein>
<evidence type="ECO:0000313" key="3">
    <source>
        <dbReference type="EMBL" id="JAS54222.1"/>
    </source>
</evidence>
<feature type="compositionally biased region" description="Low complexity" evidence="2">
    <location>
        <begin position="17"/>
        <end position="30"/>
    </location>
</feature>
<dbReference type="GO" id="GO:0005737">
    <property type="term" value="C:cytoplasm"/>
    <property type="evidence" value="ECO:0007669"/>
    <property type="project" value="TreeGrafter"/>
</dbReference>
<accession>A0A1B6FVJ0</accession>
<comment type="similarity">
    <text evidence="1">Belongs to the UPF0235 family.</text>
</comment>
<feature type="region of interest" description="Disordered" evidence="2">
    <location>
        <begin position="17"/>
        <end position="47"/>
    </location>
</feature>
<dbReference type="HAMAP" id="MF_00634">
    <property type="entry name" value="UPF0235"/>
    <property type="match status" value="1"/>
</dbReference>
<dbReference type="AlphaFoldDB" id="A0A1B6FVJ0"/>
<dbReference type="InterPro" id="IPR036591">
    <property type="entry name" value="YggU-like_sf"/>
</dbReference>
<dbReference type="InterPro" id="IPR003746">
    <property type="entry name" value="DUF167"/>
</dbReference>
<dbReference type="SMART" id="SM01152">
    <property type="entry name" value="DUF167"/>
    <property type="match status" value="1"/>
</dbReference>
<evidence type="ECO:0000256" key="1">
    <source>
        <dbReference type="ARBA" id="ARBA00010364"/>
    </source>
</evidence>
<name>A0A1B6FVJ0_9HEMI</name>
<dbReference type="Pfam" id="PF02594">
    <property type="entry name" value="DUF167"/>
    <property type="match status" value="1"/>
</dbReference>
<dbReference type="PANTHER" id="PTHR13420:SF7">
    <property type="entry name" value="UPF0235 PROTEIN C15ORF40"/>
    <property type="match status" value="1"/>
</dbReference>
<organism evidence="3">
    <name type="scientific">Cuerna arida</name>
    <dbReference type="NCBI Taxonomy" id="1464854"/>
    <lineage>
        <taxon>Eukaryota</taxon>
        <taxon>Metazoa</taxon>
        <taxon>Ecdysozoa</taxon>
        <taxon>Arthropoda</taxon>
        <taxon>Hexapoda</taxon>
        <taxon>Insecta</taxon>
        <taxon>Pterygota</taxon>
        <taxon>Neoptera</taxon>
        <taxon>Paraneoptera</taxon>
        <taxon>Hemiptera</taxon>
        <taxon>Auchenorrhyncha</taxon>
        <taxon>Membracoidea</taxon>
        <taxon>Cicadellidae</taxon>
        <taxon>Cicadellinae</taxon>
        <taxon>Proconiini</taxon>
        <taxon>Cuerna</taxon>
    </lineage>
</organism>
<dbReference type="EMBL" id="GECZ01015547">
    <property type="protein sequence ID" value="JAS54222.1"/>
    <property type="molecule type" value="Transcribed_RNA"/>
</dbReference>
<dbReference type="Gene3D" id="3.30.1200.10">
    <property type="entry name" value="YggU-like"/>
    <property type="match status" value="1"/>
</dbReference>
<dbReference type="SUPFAM" id="SSF69786">
    <property type="entry name" value="YggU-like"/>
    <property type="match status" value="1"/>
</dbReference>
<evidence type="ECO:0000256" key="2">
    <source>
        <dbReference type="SAM" id="MobiDB-lite"/>
    </source>
</evidence>
<reference evidence="3" key="1">
    <citation type="submission" date="2015-11" db="EMBL/GenBank/DDBJ databases">
        <title>De novo transcriptome assembly of four potential Pierce s Disease insect vectors from Arizona vineyards.</title>
        <authorList>
            <person name="Tassone E.E."/>
        </authorList>
    </citation>
    <scope>NUCLEOTIDE SEQUENCE</scope>
</reference>
<gene>
    <name evidence="3" type="ORF">g.26647</name>
</gene>
<sequence length="147" mass="15523">MNGVRSLLVRNTYKCSSSLGKMPKSSSQKGKAGKKVEQPVVDTQSGPVTVEKNGNIAIKILAKPGAKANNITDIGSERVGVQINAPPVEGEANAELVKYLASVCGLRKSDVSLDKGSKSRQKTVVVEAGTLTVDDVLAKLKSKMEEK</sequence>